<protein>
    <submittedName>
        <fullName evidence="1">Uncharacterized protein</fullName>
    </submittedName>
</protein>
<sequence>MVKGRRGFEGGGCLNKGEETLVKSDGERGFEVVDMVFNGVDMVKGVRNGRPSVEWWFGNRGDEGVVWRLSVKSGRLACG</sequence>
<organism evidence="1 2">
    <name type="scientific">Stylosanthes scabra</name>
    <dbReference type="NCBI Taxonomy" id="79078"/>
    <lineage>
        <taxon>Eukaryota</taxon>
        <taxon>Viridiplantae</taxon>
        <taxon>Streptophyta</taxon>
        <taxon>Embryophyta</taxon>
        <taxon>Tracheophyta</taxon>
        <taxon>Spermatophyta</taxon>
        <taxon>Magnoliopsida</taxon>
        <taxon>eudicotyledons</taxon>
        <taxon>Gunneridae</taxon>
        <taxon>Pentapetalae</taxon>
        <taxon>rosids</taxon>
        <taxon>fabids</taxon>
        <taxon>Fabales</taxon>
        <taxon>Fabaceae</taxon>
        <taxon>Papilionoideae</taxon>
        <taxon>50 kb inversion clade</taxon>
        <taxon>dalbergioids sensu lato</taxon>
        <taxon>Dalbergieae</taxon>
        <taxon>Pterocarpus clade</taxon>
        <taxon>Stylosanthes</taxon>
    </lineage>
</organism>
<name>A0ABU6WPQ3_9FABA</name>
<proteinExistence type="predicted"/>
<dbReference type="Proteomes" id="UP001341840">
    <property type="component" value="Unassembled WGS sequence"/>
</dbReference>
<evidence type="ECO:0000313" key="1">
    <source>
        <dbReference type="EMBL" id="MED6187867.1"/>
    </source>
</evidence>
<keyword evidence="2" id="KW-1185">Reference proteome</keyword>
<gene>
    <name evidence="1" type="ORF">PIB30_080565</name>
</gene>
<accession>A0ABU6WPQ3</accession>
<reference evidence="1 2" key="1">
    <citation type="journal article" date="2023" name="Plants (Basel)">
        <title>Bridging the Gap: Combining Genomics and Transcriptomics Approaches to Understand Stylosanthes scabra, an Orphan Legume from the Brazilian Caatinga.</title>
        <authorList>
            <person name="Ferreira-Neto J.R.C."/>
            <person name="da Silva M.D."/>
            <person name="Binneck E."/>
            <person name="de Melo N.F."/>
            <person name="da Silva R.H."/>
            <person name="de Melo A.L.T.M."/>
            <person name="Pandolfi V."/>
            <person name="Bustamante F.O."/>
            <person name="Brasileiro-Vidal A.C."/>
            <person name="Benko-Iseppon A.M."/>
        </authorList>
    </citation>
    <scope>NUCLEOTIDE SEQUENCE [LARGE SCALE GENOMIC DNA]</scope>
    <source>
        <tissue evidence="1">Leaves</tissue>
    </source>
</reference>
<evidence type="ECO:0000313" key="2">
    <source>
        <dbReference type="Proteomes" id="UP001341840"/>
    </source>
</evidence>
<comment type="caution">
    <text evidence="1">The sequence shown here is derived from an EMBL/GenBank/DDBJ whole genome shotgun (WGS) entry which is preliminary data.</text>
</comment>
<dbReference type="EMBL" id="JASCZI010182419">
    <property type="protein sequence ID" value="MED6187867.1"/>
    <property type="molecule type" value="Genomic_DNA"/>
</dbReference>